<keyword evidence="2" id="KW-1185">Reference proteome</keyword>
<evidence type="ECO:0000313" key="2">
    <source>
        <dbReference type="Proteomes" id="UP000001312"/>
    </source>
</evidence>
<evidence type="ECO:0000313" key="1">
    <source>
        <dbReference type="EMBL" id="EDN92840.1"/>
    </source>
</evidence>
<sequence length="67" mass="7219">MSTEHYSSYISILCTPGTYSATIQFVFISAHSVDKTLLLVLICTGGVLITKSTGSVGHGDLRKVTLW</sequence>
<gene>
    <name evidence="1" type="ORF">SS1G_08705</name>
</gene>
<dbReference type="GeneID" id="5486510"/>
<dbReference type="AlphaFoldDB" id="A7ETP8"/>
<protein>
    <submittedName>
        <fullName evidence="1">Uncharacterized protein</fullName>
    </submittedName>
</protein>
<dbReference type="EMBL" id="CH476632">
    <property type="protein sequence ID" value="EDN92840.1"/>
    <property type="molecule type" value="Genomic_DNA"/>
</dbReference>
<proteinExistence type="predicted"/>
<reference evidence="2" key="1">
    <citation type="journal article" date="2011" name="PLoS Genet.">
        <title>Genomic analysis of the necrotrophic fungal pathogens Sclerotinia sclerotiorum and Botrytis cinerea.</title>
        <authorList>
            <person name="Amselem J."/>
            <person name="Cuomo C.A."/>
            <person name="van Kan J.A."/>
            <person name="Viaud M."/>
            <person name="Benito E.P."/>
            <person name="Couloux A."/>
            <person name="Coutinho P.M."/>
            <person name="de Vries R.P."/>
            <person name="Dyer P.S."/>
            <person name="Fillinger S."/>
            <person name="Fournier E."/>
            <person name="Gout L."/>
            <person name="Hahn M."/>
            <person name="Kohn L."/>
            <person name="Lapalu N."/>
            <person name="Plummer K.M."/>
            <person name="Pradier J.M."/>
            <person name="Quevillon E."/>
            <person name="Sharon A."/>
            <person name="Simon A."/>
            <person name="ten Have A."/>
            <person name="Tudzynski B."/>
            <person name="Tudzynski P."/>
            <person name="Wincker P."/>
            <person name="Andrew M."/>
            <person name="Anthouard V."/>
            <person name="Beever R.E."/>
            <person name="Beffa R."/>
            <person name="Benoit I."/>
            <person name="Bouzid O."/>
            <person name="Brault B."/>
            <person name="Chen Z."/>
            <person name="Choquer M."/>
            <person name="Collemare J."/>
            <person name="Cotton P."/>
            <person name="Danchin E.G."/>
            <person name="Da Silva C."/>
            <person name="Gautier A."/>
            <person name="Giraud C."/>
            <person name="Giraud T."/>
            <person name="Gonzalez C."/>
            <person name="Grossetete S."/>
            <person name="Guldener U."/>
            <person name="Henrissat B."/>
            <person name="Howlett B.J."/>
            <person name="Kodira C."/>
            <person name="Kretschmer M."/>
            <person name="Lappartient A."/>
            <person name="Leroch M."/>
            <person name="Levis C."/>
            <person name="Mauceli E."/>
            <person name="Neuveglise C."/>
            <person name="Oeser B."/>
            <person name="Pearson M."/>
            <person name="Poulain J."/>
            <person name="Poussereau N."/>
            <person name="Quesneville H."/>
            <person name="Rascle C."/>
            <person name="Schumacher J."/>
            <person name="Segurens B."/>
            <person name="Sexton A."/>
            <person name="Silva E."/>
            <person name="Sirven C."/>
            <person name="Soanes D.M."/>
            <person name="Talbot N.J."/>
            <person name="Templeton M."/>
            <person name="Yandava C."/>
            <person name="Yarden O."/>
            <person name="Zeng Q."/>
            <person name="Rollins J.A."/>
            <person name="Lebrun M.H."/>
            <person name="Dickman M."/>
        </authorList>
    </citation>
    <scope>NUCLEOTIDE SEQUENCE [LARGE SCALE GENOMIC DNA]</scope>
    <source>
        <strain evidence="2">ATCC 18683 / 1980 / Ss-1</strain>
    </source>
</reference>
<organism evidence="1 2">
    <name type="scientific">Sclerotinia sclerotiorum (strain ATCC 18683 / 1980 / Ss-1)</name>
    <name type="common">White mold</name>
    <name type="synonym">Whetzelinia sclerotiorum</name>
    <dbReference type="NCBI Taxonomy" id="665079"/>
    <lineage>
        <taxon>Eukaryota</taxon>
        <taxon>Fungi</taxon>
        <taxon>Dikarya</taxon>
        <taxon>Ascomycota</taxon>
        <taxon>Pezizomycotina</taxon>
        <taxon>Leotiomycetes</taxon>
        <taxon>Helotiales</taxon>
        <taxon>Sclerotiniaceae</taxon>
        <taxon>Sclerotinia</taxon>
    </lineage>
</organism>
<name>A7ETP8_SCLS1</name>
<dbReference type="RefSeq" id="XP_001589941.1">
    <property type="nucleotide sequence ID" value="XM_001589891.1"/>
</dbReference>
<accession>A7ETP8</accession>
<dbReference type="InParanoid" id="A7ETP8"/>
<dbReference type="KEGG" id="ssl:SS1G_08705"/>
<dbReference type="Proteomes" id="UP000001312">
    <property type="component" value="Unassembled WGS sequence"/>
</dbReference>